<dbReference type="Gene3D" id="2.40.50.100">
    <property type="match status" value="1"/>
</dbReference>
<feature type="domain" description="Lipoyl-binding" evidence="6">
    <location>
        <begin position="211"/>
        <end position="293"/>
    </location>
</feature>
<evidence type="ECO:0000313" key="8">
    <source>
        <dbReference type="Proteomes" id="UP000502196"/>
    </source>
</evidence>
<evidence type="ECO:0000256" key="4">
    <source>
        <dbReference type="PIRSR" id="PIRSR617453-50"/>
    </source>
</evidence>
<dbReference type="HAMAP" id="MF_00272">
    <property type="entry name" value="GcvH"/>
    <property type="match status" value="1"/>
</dbReference>
<dbReference type="PANTHER" id="PTHR11715">
    <property type="entry name" value="GLYCINE CLEAVAGE SYSTEM H PROTEIN"/>
    <property type="match status" value="1"/>
</dbReference>
<evidence type="ECO:0000313" key="7">
    <source>
        <dbReference type="EMBL" id="CAB3395007.1"/>
    </source>
</evidence>
<sequence length="322" mass="36381">MGTTDLSLVISTHPSGCQLRATTPHPVWRCNQWLEHGWWILGSRLSTAVPNGPQTKRDGFNNQRRWELPHPDDPQAWPDQDTPTTDLHQQMWMGKPTTSTPMSSCLIGMDKRAGSGSSPALLQQFRTYWKFNEGELLLLSYEGWIKEPALEVLQRCSSSSGPTGNSTKESFYYYHTRRGKEMAVEQPQQWRVPEDRRYDDRHQWYLLIGSTVTVGITDYTQDTAGDILYLSVPRVGARIQAGEPMGSVESGKWVGQIYAPFDGVVVDANPRVEEDPQLLNRDPYGAGWICKIRPNRSEDVHRLLSPREYQALLVSLAAGSAH</sequence>
<dbReference type="CDD" id="cd06848">
    <property type="entry name" value="GCS_H"/>
    <property type="match status" value="1"/>
</dbReference>
<dbReference type="SUPFAM" id="SSF51230">
    <property type="entry name" value="Single hybrid motif"/>
    <property type="match status" value="1"/>
</dbReference>
<dbReference type="InterPro" id="IPR033753">
    <property type="entry name" value="GCV_H/Fam206"/>
</dbReference>
<accession>A0A6F9EDS2</accession>
<dbReference type="InterPro" id="IPR003016">
    <property type="entry name" value="2-oxoA_DH_lipoyl-BS"/>
</dbReference>
<evidence type="ECO:0000259" key="6">
    <source>
        <dbReference type="PROSITE" id="PS50968"/>
    </source>
</evidence>
<organism evidence="7 8">
    <name type="scientific">Kyrpidia spormannii</name>
    <dbReference type="NCBI Taxonomy" id="2055160"/>
    <lineage>
        <taxon>Bacteria</taxon>
        <taxon>Bacillati</taxon>
        <taxon>Bacillota</taxon>
        <taxon>Bacilli</taxon>
        <taxon>Bacillales</taxon>
        <taxon>Alicyclobacillaceae</taxon>
        <taxon>Kyrpidia</taxon>
    </lineage>
</organism>
<evidence type="ECO:0000256" key="5">
    <source>
        <dbReference type="SAM" id="MobiDB-lite"/>
    </source>
</evidence>
<feature type="compositionally biased region" description="Basic and acidic residues" evidence="5">
    <location>
        <begin position="55"/>
        <end position="73"/>
    </location>
</feature>
<dbReference type="InterPro" id="IPR011053">
    <property type="entry name" value="Single_hybrid_motif"/>
</dbReference>
<evidence type="ECO:0000256" key="1">
    <source>
        <dbReference type="ARBA" id="ARBA00009249"/>
    </source>
</evidence>
<dbReference type="GO" id="GO:0005737">
    <property type="term" value="C:cytoplasm"/>
    <property type="evidence" value="ECO:0007669"/>
    <property type="project" value="TreeGrafter"/>
</dbReference>
<dbReference type="NCBIfam" id="NF002270">
    <property type="entry name" value="PRK01202.1"/>
    <property type="match status" value="1"/>
</dbReference>
<dbReference type="Pfam" id="PF01597">
    <property type="entry name" value="GCV_H"/>
    <property type="match status" value="1"/>
</dbReference>
<feature type="region of interest" description="Disordered" evidence="5">
    <location>
        <begin position="50"/>
        <end position="86"/>
    </location>
</feature>
<dbReference type="Proteomes" id="UP000502196">
    <property type="component" value="Chromosome"/>
</dbReference>
<evidence type="ECO:0000256" key="3">
    <source>
        <dbReference type="HAMAP-Rule" id="MF_00272"/>
    </source>
</evidence>
<dbReference type="InterPro" id="IPR000089">
    <property type="entry name" value="Biotin_lipoyl"/>
</dbReference>
<reference evidence="7 8" key="1">
    <citation type="submission" date="2020-04" db="EMBL/GenBank/DDBJ databases">
        <authorList>
            <person name="Hogendoorn C."/>
        </authorList>
    </citation>
    <scope>NUCLEOTIDE SEQUENCE [LARGE SCALE GENOMIC DNA]</scope>
    <source>
        <strain evidence="7">COOX1</strain>
    </source>
</reference>
<feature type="modified residue" description="N6-lipoyllysine" evidence="3 4">
    <location>
        <position position="252"/>
    </location>
</feature>
<dbReference type="NCBIfam" id="TIGR00527">
    <property type="entry name" value="gcvH"/>
    <property type="match status" value="1"/>
</dbReference>
<comment type="similarity">
    <text evidence="1 3">Belongs to the GcvH family.</text>
</comment>
<evidence type="ECO:0000256" key="2">
    <source>
        <dbReference type="ARBA" id="ARBA00022823"/>
    </source>
</evidence>
<dbReference type="PROSITE" id="PS00189">
    <property type="entry name" value="LIPOYL"/>
    <property type="match status" value="1"/>
</dbReference>
<comment type="function">
    <text evidence="3">Is also involved in protein lipoylation via its role as an octanoyl/lipoyl carrier protein intermediate.</text>
</comment>
<name>A0A6F9EDS2_9BACL</name>
<dbReference type="AlphaFoldDB" id="A0A6F9EDS2"/>
<protein>
    <recommendedName>
        <fullName evidence="3">Glycine cleavage system H protein</fullName>
    </recommendedName>
    <alternativeName>
        <fullName evidence="3">Octanoyl/lipoyl carrier protein</fullName>
    </alternativeName>
</protein>
<dbReference type="PROSITE" id="PS50968">
    <property type="entry name" value="BIOTINYL_LIPOYL"/>
    <property type="match status" value="1"/>
</dbReference>
<dbReference type="InterPro" id="IPR017453">
    <property type="entry name" value="GCV_H_sub"/>
</dbReference>
<comment type="subunit">
    <text evidence="3">The glycine cleavage system is composed of four proteins: P, T, L and H.</text>
</comment>
<comment type="cofactor">
    <cofactor evidence="3">
        <name>(R)-lipoate</name>
        <dbReference type="ChEBI" id="CHEBI:83088"/>
    </cofactor>
    <text evidence="3">Binds 1 lipoyl cofactor covalently.</text>
</comment>
<dbReference type="GO" id="GO:0019464">
    <property type="term" value="P:glycine decarboxylation via glycine cleavage system"/>
    <property type="evidence" value="ECO:0007669"/>
    <property type="project" value="UniProtKB-UniRule"/>
</dbReference>
<comment type="function">
    <text evidence="3">The glycine cleavage system catalyzes the degradation of glycine. The H protein shuttles the methylamine group of glycine from the P protein to the T protein.</text>
</comment>
<dbReference type="PANTHER" id="PTHR11715:SF3">
    <property type="entry name" value="GLYCINE CLEAVAGE SYSTEM H PROTEIN-RELATED"/>
    <property type="match status" value="1"/>
</dbReference>
<keyword evidence="2 3" id="KW-0450">Lipoyl</keyword>
<dbReference type="EMBL" id="LR792683">
    <property type="protein sequence ID" value="CAB3395007.1"/>
    <property type="molecule type" value="Genomic_DNA"/>
</dbReference>
<dbReference type="GO" id="GO:0009249">
    <property type="term" value="P:protein lipoylation"/>
    <property type="evidence" value="ECO:0007669"/>
    <property type="project" value="UniProtKB-UniRule"/>
</dbReference>
<proteinExistence type="inferred from homology"/>
<dbReference type="GO" id="GO:0005960">
    <property type="term" value="C:glycine cleavage complex"/>
    <property type="evidence" value="ECO:0007669"/>
    <property type="project" value="InterPro"/>
</dbReference>
<gene>
    <name evidence="3" type="primary">gcvH</name>
    <name evidence="7" type="ORF">COOX1_2694</name>
</gene>
<dbReference type="InterPro" id="IPR002930">
    <property type="entry name" value="GCV_H"/>
</dbReference>